<gene>
    <name evidence="1" type="ORF">MarDSR_111</name>
</gene>
<dbReference type="EMBL" id="OR343189">
    <property type="protein sequence ID" value="WNL50150.1"/>
    <property type="molecule type" value="Genomic_DNA"/>
</dbReference>
<organism evidence="1">
    <name type="scientific">Marseillevirus sp</name>
    <dbReference type="NCBI Taxonomy" id="2809551"/>
    <lineage>
        <taxon>Viruses</taxon>
        <taxon>Varidnaviria</taxon>
        <taxon>Bamfordvirae</taxon>
        <taxon>Nucleocytoviricota</taxon>
        <taxon>Megaviricetes</taxon>
        <taxon>Pimascovirales</taxon>
        <taxon>Pimascovirales incertae sedis</taxon>
        <taxon>Marseilleviridae</taxon>
        <taxon>Marseillevirus</taxon>
    </lineage>
</organism>
<protein>
    <submittedName>
        <fullName evidence="1">Uncharacterized protein</fullName>
    </submittedName>
</protein>
<accession>A0AA96EKP0</accession>
<name>A0AA96EKP0_9VIRU</name>
<sequence>MKRYEKVEFVKNPMRLSRGKLLKCVSCFETWSITKE</sequence>
<evidence type="ECO:0000313" key="1">
    <source>
        <dbReference type="EMBL" id="WNL50150.1"/>
    </source>
</evidence>
<proteinExistence type="predicted"/>
<reference evidence="1" key="1">
    <citation type="submission" date="2023-07" db="EMBL/GenBank/DDBJ databases">
        <authorList>
            <person name="Xia Y."/>
        </authorList>
    </citation>
    <scope>NUCLEOTIDE SEQUENCE</scope>
    <source>
        <strain evidence="1">E</strain>
    </source>
</reference>